<feature type="transmembrane region" description="Helical" evidence="6">
    <location>
        <begin position="164"/>
        <end position="184"/>
    </location>
</feature>
<gene>
    <name evidence="7" type="ORF">UFOPK2683_00955</name>
</gene>
<dbReference type="PANTHER" id="PTHR39087">
    <property type="entry name" value="UPF0104 MEMBRANE PROTEIN MJ1595"/>
    <property type="match status" value="1"/>
</dbReference>
<evidence type="ECO:0000256" key="4">
    <source>
        <dbReference type="ARBA" id="ARBA00022989"/>
    </source>
</evidence>
<evidence type="ECO:0000256" key="5">
    <source>
        <dbReference type="ARBA" id="ARBA00023136"/>
    </source>
</evidence>
<dbReference type="Pfam" id="PF03706">
    <property type="entry name" value="LPG_synthase_TM"/>
    <property type="match status" value="1"/>
</dbReference>
<evidence type="ECO:0000256" key="1">
    <source>
        <dbReference type="ARBA" id="ARBA00004651"/>
    </source>
</evidence>
<dbReference type="NCBIfam" id="TIGR00374">
    <property type="entry name" value="flippase-like domain"/>
    <property type="match status" value="1"/>
</dbReference>
<dbReference type="GO" id="GO:0005886">
    <property type="term" value="C:plasma membrane"/>
    <property type="evidence" value="ECO:0007669"/>
    <property type="project" value="UniProtKB-SubCell"/>
</dbReference>
<dbReference type="PANTHER" id="PTHR39087:SF2">
    <property type="entry name" value="UPF0104 MEMBRANE PROTEIN MJ1595"/>
    <property type="match status" value="1"/>
</dbReference>
<keyword evidence="2" id="KW-1003">Cell membrane</keyword>
<keyword evidence="4 6" id="KW-1133">Transmembrane helix</keyword>
<comment type="subcellular location">
    <subcellularLocation>
        <location evidence="1">Cell membrane</location>
        <topology evidence="1">Multi-pass membrane protein</topology>
    </subcellularLocation>
</comment>
<feature type="transmembrane region" description="Helical" evidence="6">
    <location>
        <begin position="134"/>
        <end position="152"/>
    </location>
</feature>
<name>A0A6J6RT11_9ZZZZ</name>
<keyword evidence="5 6" id="KW-0472">Membrane</keyword>
<proteinExistence type="predicted"/>
<evidence type="ECO:0000256" key="6">
    <source>
        <dbReference type="SAM" id="Phobius"/>
    </source>
</evidence>
<keyword evidence="3 6" id="KW-0812">Transmembrane</keyword>
<feature type="transmembrane region" description="Helical" evidence="6">
    <location>
        <begin position="21"/>
        <end position="42"/>
    </location>
</feature>
<feature type="transmembrane region" description="Helical" evidence="6">
    <location>
        <begin position="54"/>
        <end position="73"/>
    </location>
</feature>
<feature type="transmembrane region" description="Helical" evidence="6">
    <location>
        <begin position="313"/>
        <end position="333"/>
    </location>
</feature>
<protein>
    <submittedName>
        <fullName evidence="7">Unannotated protein</fullName>
    </submittedName>
</protein>
<organism evidence="7">
    <name type="scientific">freshwater metagenome</name>
    <dbReference type="NCBI Taxonomy" id="449393"/>
    <lineage>
        <taxon>unclassified sequences</taxon>
        <taxon>metagenomes</taxon>
        <taxon>ecological metagenomes</taxon>
    </lineage>
</organism>
<evidence type="ECO:0000256" key="3">
    <source>
        <dbReference type="ARBA" id="ARBA00022692"/>
    </source>
</evidence>
<sequence>MGTPNSDITSSNRRRWSAGRVVLLTVTAVSLYLFFPSIAEVFSAWDKLGQVHPLALPVIFACEAMSFVCTWVVQRIALRTHEWFSISTSQLAGNSFNRVTPGGGATGTALQARMLIDAGFDGPKAAAGLTVQSFLMTAAVVAMPILAIPAIIAGTRVPNSLVDAAWIGALLFVAIVVLGVVLLATRKPLDRLGHVIETTANLFRFRRPPIHDLGPKLLDERDEIRVTMGSNWLAAVGASVGRWGFEYLALLVTLYAIDASPDPWLVLFAFVAASALGMIPFSPGGLGFVEAGMTASLAVAGVTVGQAVLATLVFRLVSFWLPIPIGIFAGWLFRRRYPRVLVAED</sequence>
<dbReference type="AlphaFoldDB" id="A0A6J6RT11"/>
<feature type="transmembrane region" description="Helical" evidence="6">
    <location>
        <begin position="263"/>
        <end position="281"/>
    </location>
</feature>
<evidence type="ECO:0000313" key="7">
    <source>
        <dbReference type="EMBL" id="CAB4725547.1"/>
    </source>
</evidence>
<accession>A0A6J6RT11</accession>
<evidence type="ECO:0000256" key="2">
    <source>
        <dbReference type="ARBA" id="ARBA00022475"/>
    </source>
</evidence>
<dbReference type="InterPro" id="IPR022791">
    <property type="entry name" value="L-PG_synthase/AglD"/>
</dbReference>
<reference evidence="7" key="1">
    <citation type="submission" date="2020-05" db="EMBL/GenBank/DDBJ databases">
        <authorList>
            <person name="Chiriac C."/>
            <person name="Salcher M."/>
            <person name="Ghai R."/>
            <person name="Kavagutti S V."/>
        </authorList>
    </citation>
    <scope>NUCLEOTIDE SEQUENCE</scope>
</reference>
<dbReference type="EMBL" id="CAEZYK010000049">
    <property type="protein sequence ID" value="CAB4725547.1"/>
    <property type="molecule type" value="Genomic_DNA"/>
</dbReference>